<keyword evidence="3" id="KW-1185">Reference proteome</keyword>
<dbReference type="AlphaFoldDB" id="A0A1G6RCL6"/>
<dbReference type="RefSeq" id="WP_176929112.1">
    <property type="nucleotide sequence ID" value="NZ_FMYQ01000013.1"/>
</dbReference>
<dbReference type="STRING" id="416944.SAMN05421548_11376"/>
<accession>A0A1G6RCL6</accession>
<dbReference type="EMBL" id="FMYQ01000013">
    <property type="protein sequence ID" value="SDD02181.1"/>
    <property type="molecule type" value="Genomic_DNA"/>
</dbReference>
<dbReference type="Proteomes" id="UP000198908">
    <property type="component" value="Unassembled WGS sequence"/>
</dbReference>
<proteinExistence type="predicted"/>
<organism evidence="2 3">
    <name type="scientific">Paraburkholderia lycopersici</name>
    <dbReference type="NCBI Taxonomy" id="416944"/>
    <lineage>
        <taxon>Bacteria</taxon>
        <taxon>Pseudomonadati</taxon>
        <taxon>Pseudomonadota</taxon>
        <taxon>Betaproteobacteria</taxon>
        <taxon>Burkholderiales</taxon>
        <taxon>Burkholderiaceae</taxon>
        <taxon>Paraburkholderia</taxon>
    </lineage>
</organism>
<gene>
    <name evidence="2" type="ORF">SAMN05421548_11376</name>
</gene>
<evidence type="ECO:0000313" key="2">
    <source>
        <dbReference type="EMBL" id="SDD02181.1"/>
    </source>
</evidence>
<feature type="region of interest" description="Disordered" evidence="1">
    <location>
        <begin position="1"/>
        <end position="25"/>
    </location>
</feature>
<sequence length="84" mass="9495">MSIPVLPGHPGVQEAVRRPFNKSKGRYSIDHQERVPKGMGQLQPVNSNRLVRYGPARTNVQKTAFINESGHHMAMRVMVHGRRP</sequence>
<evidence type="ECO:0000313" key="3">
    <source>
        <dbReference type="Proteomes" id="UP000198908"/>
    </source>
</evidence>
<reference evidence="3" key="1">
    <citation type="submission" date="2016-09" db="EMBL/GenBank/DDBJ databases">
        <authorList>
            <person name="Varghese N."/>
            <person name="Submissions S."/>
        </authorList>
    </citation>
    <scope>NUCLEOTIDE SEQUENCE [LARGE SCALE GENOMIC DNA]</scope>
    <source>
        <strain evidence="3">TNe-862</strain>
    </source>
</reference>
<name>A0A1G6RCL6_9BURK</name>
<protein>
    <submittedName>
        <fullName evidence="2">D-alanyl-D-alanine endopeptidase (Penicillin-binding protein 7)</fullName>
    </submittedName>
</protein>
<evidence type="ECO:0000256" key="1">
    <source>
        <dbReference type="SAM" id="MobiDB-lite"/>
    </source>
</evidence>